<keyword evidence="4" id="KW-0805">Transcription regulation</keyword>
<protein>
    <recommendedName>
        <fullName evidence="3">Mediator of RNA polymerase II transcription subunit 30</fullName>
    </recommendedName>
    <alternativeName>
        <fullName evidence="9">Mediator complex subunit 30</fullName>
    </alternativeName>
</protein>
<comment type="similarity">
    <text evidence="2">Belongs to the Mediator complex subunit 30 family.</text>
</comment>
<proteinExistence type="inferred from homology"/>
<evidence type="ECO:0000256" key="5">
    <source>
        <dbReference type="ARBA" id="ARBA00023159"/>
    </source>
</evidence>
<comment type="function">
    <text evidence="8">Component of the Mediator complex, a coactivator involved in the regulated transcription of nearly all RNA polymerase II-dependent genes. Mediator functions as a bridge to convey information from gene-specific regulatory proteins to the basal RNA polymerase II transcription machinery. Mediator is recruited to promoters by direct interactions with regulatory proteins and serves as a scaffold for the assembly of a functional preinitiation complex with RNA polymerase II and the general transcription factors.</text>
</comment>
<accession>A0A0K2UB68</accession>
<evidence type="ECO:0000256" key="7">
    <source>
        <dbReference type="ARBA" id="ARBA00023242"/>
    </source>
</evidence>
<comment type="subcellular location">
    <subcellularLocation>
        <location evidence="1">Nucleus</location>
    </subcellularLocation>
</comment>
<evidence type="ECO:0000256" key="2">
    <source>
        <dbReference type="ARBA" id="ARBA00010606"/>
    </source>
</evidence>
<dbReference type="AlphaFoldDB" id="A0A0K2UB68"/>
<evidence type="ECO:0000256" key="10">
    <source>
        <dbReference type="SAM" id="MobiDB-lite"/>
    </source>
</evidence>
<dbReference type="PANTHER" id="PTHR31705">
    <property type="entry name" value="MEDIATOR OF RNA POLYMERASE II TRANSCRIPTION SUBUNIT 30"/>
    <property type="match status" value="1"/>
</dbReference>
<evidence type="ECO:0000256" key="9">
    <source>
        <dbReference type="ARBA" id="ARBA00031981"/>
    </source>
</evidence>
<keyword evidence="5" id="KW-0010">Activator</keyword>
<evidence type="ECO:0000256" key="6">
    <source>
        <dbReference type="ARBA" id="ARBA00023163"/>
    </source>
</evidence>
<sequence>MSQQQQQQPSLGNNNPYVRSPTPGRIMSPNHGGGVYGGSRMQGSPRAPMGNTNYGGGGMMGGMEDDKSQAMPPHSGTPPPSSTGNIPTQQPPSQPPQQQQTKEINTATVCRIGQETVQEIVSRIQDVFSYLKSLQPPVGSNFQDRDRQTLEKQQRLQEVLKGIVQLFKRLKVCWEKCQENTLGMEYTQMEALIPIKDERDIKAELEKKRGESFRQAFDEHNELSQQLVMRNRHIKEIIDQMRNIIWEINTMLAMRDE</sequence>
<dbReference type="OrthoDB" id="10067025at2759"/>
<feature type="region of interest" description="Disordered" evidence="10">
    <location>
        <begin position="1"/>
        <end position="103"/>
    </location>
</feature>
<evidence type="ECO:0000256" key="8">
    <source>
        <dbReference type="ARBA" id="ARBA00025687"/>
    </source>
</evidence>
<organism evidence="11">
    <name type="scientific">Lepeophtheirus salmonis</name>
    <name type="common">Salmon louse</name>
    <name type="synonym">Caligus salmonis</name>
    <dbReference type="NCBI Taxonomy" id="72036"/>
    <lineage>
        <taxon>Eukaryota</taxon>
        <taxon>Metazoa</taxon>
        <taxon>Ecdysozoa</taxon>
        <taxon>Arthropoda</taxon>
        <taxon>Crustacea</taxon>
        <taxon>Multicrustacea</taxon>
        <taxon>Hexanauplia</taxon>
        <taxon>Copepoda</taxon>
        <taxon>Siphonostomatoida</taxon>
        <taxon>Caligidae</taxon>
        <taxon>Lepeophtheirus</taxon>
    </lineage>
</organism>
<dbReference type="GO" id="GO:0045893">
    <property type="term" value="P:positive regulation of DNA-templated transcription"/>
    <property type="evidence" value="ECO:0007669"/>
    <property type="project" value="TreeGrafter"/>
</dbReference>
<dbReference type="PANTHER" id="PTHR31705:SF4">
    <property type="entry name" value="MEDIATOR OF RNA POLYMERASE II TRANSCRIPTION SUBUNIT 30"/>
    <property type="match status" value="1"/>
</dbReference>
<dbReference type="Pfam" id="PF11315">
    <property type="entry name" value="Med30"/>
    <property type="match status" value="1"/>
</dbReference>
<name>A0A0K2UB68_LEPSM</name>
<evidence type="ECO:0000256" key="1">
    <source>
        <dbReference type="ARBA" id="ARBA00004123"/>
    </source>
</evidence>
<dbReference type="GO" id="GO:0003712">
    <property type="term" value="F:transcription coregulator activity"/>
    <property type="evidence" value="ECO:0007669"/>
    <property type="project" value="TreeGrafter"/>
</dbReference>
<keyword evidence="7" id="KW-0539">Nucleus</keyword>
<evidence type="ECO:0000313" key="11">
    <source>
        <dbReference type="EMBL" id="CDW35474.1"/>
    </source>
</evidence>
<dbReference type="EMBL" id="HACA01018113">
    <property type="protein sequence ID" value="CDW35474.1"/>
    <property type="molecule type" value="Transcribed_RNA"/>
</dbReference>
<dbReference type="InterPro" id="IPR021019">
    <property type="entry name" value="Mediator_Med30_met"/>
</dbReference>
<evidence type="ECO:0000256" key="4">
    <source>
        <dbReference type="ARBA" id="ARBA00023015"/>
    </source>
</evidence>
<dbReference type="GO" id="GO:0016592">
    <property type="term" value="C:mediator complex"/>
    <property type="evidence" value="ECO:0007669"/>
    <property type="project" value="TreeGrafter"/>
</dbReference>
<reference evidence="11" key="1">
    <citation type="submission" date="2014-05" db="EMBL/GenBank/DDBJ databases">
        <authorList>
            <person name="Chronopoulou M."/>
        </authorList>
    </citation>
    <scope>NUCLEOTIDE SEQUENCE</scope>
    <source>
        <tissue evidence="11">Whole organism</tissue>
    </source>
</reference>
<keyword evidence="6" id="KW-0804">Transcription</keyword>
<evidence type="ECO:0000256" key="3">
    <source>
        <dbReference type="ARBA" id="ARBA00019664"/>
    </source>
</evidence>